<evidence type="ECO:0000256" key="5">
    <source>
        <dbReference type="ARBA" id="ARBA00022617"/>
    </source>
</evidence>
<dbReference type="Proteomes" id="UP001139516">
    <property type="component" value="Unassembled WGS sequence"/>
</dbReference>
<dbReference type="GO" id="GO:0046872">
    <property type="term" value="F:metal ion binding"/>
    <property type="evidence" value="ECO:0007669"/>
    <property type="project" value="UniProtKB-KW"/>
</dbReference>
<keyword evidence="5" id="KW-0349">Heme</keyword>
<feature type="domain" description="Nitrite/Sulfite reductase ferredoxin-like" evidence="12">
    <location>
        <begin position="353"/>
        <end position="425"/>
    </location>
</feature>
<dbReference type="GO" id="GO:0051539">
    <property type="term" value="F:4 iron, 4 sulfur cluster binding"/>
    <property type="evidence" value="ECO:0007669"/>
    <property type="project" value="UniProtKB-KW"/>
</dbReference>
<evidence type="ECO:0000256" key="4">
    <source>
        <dbReference type="ARBA" id="ARBA00022485"/>
    </source>
</evidence>
<evidence type="ECO:0000256" key="10">
    <source>
        <dbReference type="SAM" id="MobiDB-lite"/>
    </source>
</evidence>
<gene>
    <name evidence="13" type="ORF">M0638_17675</name>
</gene>
<dbReference type="GO" id="GO:0009337">
    <property type="term" value="C:sulfite reductase complex (NADPH)"/>
    <property type="evidence" value="ECO:0007669"/>
    <property type="project" value="TreeGrafter"/>
</dbReference>
<dbReference type="GO" id="GO:0050311">
    <property type="term" value="F:sulfite reductase (ferredoxin) activity"/>
    <property type="evidence" value="ECO:0007669"/>
    <property type="project" value="TreeGrafter"/>
</dbReference>
<keyword evidence="14" id="KW-1185">Reference proteome</keyword>
<comment type="caution">
    <text evidence="13">The sequence shown here is derived from an EMBL/GenBank/DDBJ whole genome shotgun (WGS) entry which is preliminary data.</text>
</comment>
<keyword evidence="7" id="KW-0560">Oxidoreductase</keyword>
<evidence type="ECO:0000256" key="1">
    <source>
        <dbReference type="ARBA" id="ARBA00001929"/>
    </source>
</evidence>
<keyword evidence="6" id="KW-0479">Metal-binding</keyword>
<evidence type="ECO:0000256" key="8">
    <source>
        <dbReference type="ARBA" id="ARBA00023004"/>
    </source>
</evidence>
<feature type="domain" description="Nitrite/Sulfite reductase ferredoxin-like" evidence="12">
    <location>
        <begin position="77"/>
        <end position="139"/>
    </location>
</feature>
<dbReference type="Pfam" id="PF03460">
    <property type="entry name" value="NIR_SIR_ferr"/>
    <property type="match status" value="2"/>
</dbReference>
<keyword evidence="4" id="KW-0004">4Fe-4S</keyword>
<dbReference type="InterPro" id="IPR006066">
    <property type="entry name" value="NO2/SO3_Rdtase_FeS/sirohaem_BS"/>
</dbReference>
<dbReference type="PANTHER" id="PTHR11493">
    <property type="entry name" value="SULFITE REDUCTASE [NADPH] SUBUNIT BETA-RELATED"/>
    <property type="match status" value="1"/>
</dbReference>
<feature type="domain" description="Nitrite/sulphite reductase 4Fe-4S" evidence="11">
    <location>
        <begin position="176"/>
        <end position="334"/>
    </location>
</feature>
<dbReference type="Gene3D" id="3.30.413.10">
    <property type="entry name" value="Sulfite Reductase Hemoprotein, domain 1"/>
    <property type="match status" value="2"/>
</dbReference>
<evidence type="ECO:0000256" key="3">
    <source>
        <dbReference type="ARBA" id="ARBA00010429"/>
    </source>
</evidence>
<name>A0A9X2BXR2_9PROT</name>
<dbReference type="Gene3D" id="3.90.480.10">
    <property type="entry name" value="Sulfite Reductase Hemoprotein,Domain 2"/>
    <property type="match status" value="1"/>
</dbReference>
<dbReference type="InterPro" id="IPR006067">
    <property type="entry name" value="NO2/SO3_Rdtase_4Fe4S_dom"/>
</dbReference>
<evidence type="ECO:0000256" key="6">
    <source>
        <dbReference type="ARBA" id="ARBA00022723"/>
    </source>
</evidence>
<evidence type="ECO:0000313" key="13">
    <source>
        <dbReference type="EMBL" id="MCK8786209.1"/>
    </source>
</evidence>
<dbReference type="InterPro" id="IPR045169">
    <property type="entry name" value="NO2/SO3_Rdtase_4Fe4S_prot"/>
</dbReference>
<reference evidence="13" key="1">
    <citation type="submission" date="2022-04" db="EMBL/GenBank/DDBJ databases">
        <title>Roseomonas acroporae sp. nov., isolated from coral Acropora digitifera.</title>
        <authorList>
            <person name="Sun H."/>
        </authorList>
    </citation>
    <scope>NUCLEOTIDE SEQUENCE</scope>
    <source>
        <strain evidence="13">NAR14</strain>
    </source>
</reference>
<evidence type="ECO:0000313" key="14">
    <source>
        <dbReference type="Proteomes" id="UP001139516"/>
    </source>
</evidence>
<comment type="similarity">
    <text evidence="3">Belongs to the nitrite and sulfite reductase 4Fe-4S domain family.</text>
</comment>
<evidence type="ECO:0000259" key="12">
    <source>
        <dbReference type="Pfam" id="PF03460"/>
    </source>
</evidence>
<dbReference type="InterPro" id="IPR005117">
    <property type="entry name" value="NiRdtase/SiRdtase_haem-b_fer"/>
</dbReference>
<evidence type="ECO:0000256" key="9">
    <source>
        <dbReference type="ARBA" id="ARBA00023014"/>
    </source>
</evidence>
<dbReference type="InterPro" id="IPR036136">
    <property type="entry name" value="Nit/Sulf_reduc_fer-like_dom_sf"/>
</dbReference>
<proteinExistence type="inferred from homology"/>
<dbReference type="PANTHER" id="PTHR11493:SF47">
    <property type="entry name" value="SULFITE REDUCTASE [NADPH] SUBUNIT BETA"/>
    <property type="match status" value="1"/>
</dbReference>
<protein>
    <submittedName>
        <fullName evidence="13">NADPH-dependent assimilatory sulfite reductase hemoprotein subunit</fullName>
    </submittedName>
</protein>
<keyword evidence="9" id="KW-0411">Iron-sulfur</keyword>
<dbReference type="InterPro" id="IPR045854">
    <property type="entry name" value="NO2/SO3_Rdtase_4Fe4S_sf"/>
</dbReference>
<dbReference type="PROSITE" id="PS00365">
    <property type="entry name" value="NIR_SIR"/>
    <property type="match status" value="1"/>
</dbReference>
<evidence type="ECO:0000256" key="2">
    <source>
        <dbReference type="ARBA" id="ARBA00001966"/>
    </source>
</evidence>
<dbReference type="SUPFAM" id="SSF55124">
    <property type="entry name" value="Nitrite/Sulfite reductase N-terminal domain-like"/>
    <property type="match status" value="2"/>
</dbReference>
<dbReference type="AlphaFoldDB" id="A0A9X2BXR2"/>
<organism evidence="13 14">
    <name type="scientific">Roseomonas acroporae</name>
    <dbReference type="NCBI Taxonomy" id="2937791"/>
    <lineage>
        <taxon>Bacteria</taxon>
        <taxon>Pseudomonadati</taxon>
        <taxon>Pseudomonadota</taxon>
        <taxon>Alphaproteobacteria</taxon>
        <taxon>Acetobacterales</taxon>
        <taxon>Roseomonadaceae</taxon>
        <taxon>Roseomonas</taxon>
    </lineage>
</organism>
<dbReference type="EMBL" id="JALPRX010000076">
    <property type="protein sequence ID" value="MCK8786209.1"/>
    <property type="molecule type" value="Genomic_DNA"/>
</dbReference>
<comment type="cofactor">
    <cofactor evidence="1">
        <name>siroheme</name>
        <dbReference type="ChEBI" id="CHEBI:60052"/>
    </cofactor>
</comment>
<dbReference type="SUPFAM" id="SSF56014">
    <property type="entry name" value="Nitrite and sulphite reductase 4Fe-4S domain-like"/>
    <property type="match status" value="2"/>
</dbReference>
<sequence length="586" mass="64018">MAQATKPSVATPPAAKPSGVETLKEGSRLLRGGIAGELAADSRGGISEDSYNLLKFHGSYEQFDRDTATERKQRGEDKDWQFMARVRLPGGRLTAAQYLVLDALADRYADRTLRITSRQAIQFHGILRGNLKPAVAAINHSLLTTFAACGDVVRNVVTSPAPRRDALHAALEADARMLSSALLPRTRSYHEIFLDEEPVVEPEEEPLYGRTYLPRKFKIALAHPADNTADVLANDLGLVAVTGEDPAGEPVGYNVHVGGGMGMTHNKPATFPRLATALAYVARADLLRLAEAVIRFQRDNGDRTDRKRARLKYVVHDRGIDWVREQVETYYGEPLQPPRPVPPLRMPELLGWHEQGDGNWWLGVPVPAGRIVDHGPDQGEVRLRTAFRTIVERFGLDLNLTPQQDALLTGIAPGQRAAVEAVLREHGVRLAEEITPIARWSLACVALPTCGQSLTEGERARAPMVADVEAALARHGLEGERISFRVTGCPNGCARPYQGDIGLVGRMPGHYVLYVGGDFAGTRMSFPLLDRVAQERVGETLEPLFAAWAGDRREGEGFGDFCHRLGRDALLALLPAALLPATKKAA</sequence>
<dbReference type="GO" id="GO:0016002">
    <property type="term" value="F:sulfite reductase activity"/>
    <property type="evidence" value="ECO:0007669"/>
    <property type="project" value="TreeGrafter"/>
</dbReference>
<feature type="region of interest" description="Disordered" evidence="10">
    <location>
        <begin position="1"/>
        <end position="22"/>
    </location>
</feature>
<dbReference type="RefSeq" id="WP_248668324.1">
    <property type="nucleotide sequence ID" value="NZ_JALPRX010000076.1"/>
</dbReference>
<keyword evidence="8" id="KW-0408">Iron</keyword>
<dbReference type="NCBIfam" id="NF010029">
    <property type="entry name" value="PRK13504.1"/>
    <property type="match status" value="1"/>
</dbReference>
<comment type="cofactor">
    <cofactor evidence="2">
        <name>[4Fe-4S] cluster</name>
        <dbReference type="ChEBI" id="CHEBI:49883"/>
    </cofactor>
</comment>
<dbReference type="GO" id="GO:0000103">
    <property type="term" value="P:sulfate assimilation"/>
    <property type="evidence" value="ECO:0007669"/>
    <property type="project" value="TreeGrafter"/>
</dbReference>
<dbReference type="Pfam" id="PF01077">
    <property type="entry name" value="NIR_SIR"/>
    <property type="match status" value="1"/>
</dbReference>
<evidence type="ECO:0000259" key="11">
    <source>
        <dbReference type="Pfam" id="PF01077"/>
    </source>
</evidence>
<evidence type="ECO:0000256" key="7">
    <source>
        <dbReference type="ARBA" id="ARBA00023002"/>
    </source>
</evidence>
<dbReference type="GO" id="GO:0020037">
    <property type="term" value="F:heme binding"/>
    <property type="evidence" value="ECO:0007669"/>
    <property type="project" value="InterPro"/>
</dbReference>
<dbReference type="PRINTS" id="PR00397">
    <property type="entry name" value="SIROHAEM"/>
</dbReference>
<accession>A0A9X2BXR2</accession>